<feature type="compositionally biased region" description="Polar residues" evidence="1">
    <location>
        <begin position="49"/>
        <end position="63"/>
    </location>
</feature>
<gene>
    <name evidence="2" type="ORF">FWK35_00018896</name>
</gene>
<evidence type="ECO:0000313" key="3">
    <source>
        <dbReference type="Proteomes" id="UP000478052"/>
    </source>
</evidence>
<proteinExistence type="predicted"/>
<feature type="compositionally biased region" description="Pro residues" evidence="1">
    <location>
        <begin position="8"/>
        <end position="20"/>
    </location>
</feature>
<dbReference type="AlphaFoldDB" id="A0A6G0Z2I0"/>
<keyword evidence="3" id="KW-1185">Reference proteome</keyword>
<organism evidence="2 3">
    <name type="scientific">Aphis craccivora</name>
    <name type="common">Cowpea aphid</name>
    <dbReference type="NCBI Taxonomy" id="307492"/>
    <lineage>
        <taxon>Eukaryota</taxon>
        <taxon>Metazoa</taxon>
        <taxon>Ecdysozoa</taxon>
        <taxon>Arthropoda</taxon>
        <taxon>Hexapoda</taxon>
        <taxon>Insecta</taxon>
        <taxon>Pterygota</taxon>
        <taxon>Neoptera</taxon>
        <taxon>Paraneoptera</taxon>
        <taxon>Hemiptera</taxon>
        <taxon>Sternorrhyncha</taxon>
        <taxon>Aphidomorpha</taxon>
        <taxon>Aphidoidea</taxon>
        <taxon>Aphididae</taxon>
        <taxon>Aphidini</taxon>
        <taxon>Aphis</taxon>
        <taxon>Aphis</taxon>
    </lineage>
</organism>
<protein>
    <submittedName>
        <fullName evidence="2">Protein vav isoform X7</fullName>
    </submittedName>
</protein>
<dbReference type="EMBL" id="VUJU01001579">
    <property type="protein sequence ID" value="KAF0764655.1"/>
    <property type="molecule type" value="Genomic_DNA"/>
</dbReference>
<evidence type="ECO:0000313" key="2">
    <source>
        <dbReference type="EMBL" id="KAF0764655.1"/>
    </source>
</evidence>
<feature type="compositionally biased region" description="Gly residues" evidence="1">
    <location>
        <begin position="70"/>
        <end position="83"/>
    </location>
</feature>
<feature type="compositionally biased region" description="Polar residues" evidence="1">
    <location>
        <begin position="87"/>
        <end position="100"/>
    </location>
</feature>
<accession>A0A6G0Z2I0</accession>
<feature type="region of interest" description="Disordered" evidence="1">
    <location>
        <begin position="34"/>
        <end position="100"/>
    </location>
</feature>
<reference evidence="2 3" key="1">
    <citation type="submission" date="2019-08" db="EMBL/GenBank/DDBJ databases">
        <title>Whole genome of Aphis craccivora.</title>
        <authorList>
            <person name="Voronova N.V."/>
            <person name="Shulinski R.S."/>
            <person name="Bandarenka Y.V."/>
            <person name="Zhorov D.G."/>
            <person name="Warner D."/>
        </authorList>
    </citation>
    <scope>NUCLEOTIDE SEQUENCE [LARGE SCALE GENOMIC DNA]</scope>
    <source>
        <strain evidence="2">180601</strain>
        <tissue evidence="2">Whole Body</tissue>
    </source>
</reference>
<comment type="caution">
    <text evidence="2">The sequence shown here is derived from an EMBL/GenBank/DDBJ whole genome shotgun (WGS) entry which is preliminary data.</text>
</comment>
<name>A0A6G0Z2I0_APHCR</name>
<dbReference type="Proteomes" id="UP000478052">
    <property type="component" value="Unassembled WGS sequence"/>
</dbReference>
<dbReference type="OrthoDB" id="6250593at2759"/>
<evidence type="ECO:0000256" key="1">
    <source>
        <dbReference type="SAM" id="MobiDB-lite"/>
    </source>
</evidence>
<sequence length="119" mass="12607">MSVILSPHRPPAEPLVPVPRPAFSDHGCSTHVWTFTAPHSPRRPKLNSRMKSFSLDSSDTAEQAQRRRMGGSGTGSGGGGSGSSTGLQQQMESYSNPSSSSRLQCTYAAILPAVNPLLN</sequence>
<feature type="region of interest" description="Disordered" evidence="1">
    <location>
        <begin position="1"/>
        <end position="20"/>
    </location>
</feature>